<reference evidence="1 2" key="1">
    <citation type="submission" date="2018-04" db="EMBL/GenBank/DDBJ databases">
        <title>Genomic Encyclopedia of Archaeal and Bacterial Type Strains, Phase II (KMG-II): from individual species to whole genera.</title>
        <authorList>
            <person name="Goeker M."/>
        </authorList>
    </citation>
    <scope>NUCLEOTIDE SEQUENCE [LARGE SCALE GENOMIC DNA]</scope>
    <source>
        <strain evidence="1 2">DSM 5822</strain>
    </source>
</reference>
<accession>A0A2T5J3U5</accession>
<gene>
    <name evidence="1" type="ORF">C8N29_101358</name>
</gene>
<protein>
    <submittedName>
        <fullName evidence="1">Uncharacterized protein</fullName>
    </submittedName>
</protein>
<sequence length="29" mass="3375">MQNGHYGRFCNSIAFSEKLLLAIYLAIDW</sequence>
<evidence type="ECO:0000313" key="1">
    <source>
        <dbReference type="EMBL" id="PTQ91285.1"/>
    </source>
</evidence>
<dbReference type="EMBL" id="QAON01000001">
    <property type="protein sequence ID" value="PTQ91285.1"/>
    <property type="molecule type" value="Genomic_DNA"/>
</dbReference>
<organism evidence="1 2">
    <name type="scientific">Agitococcus lubricus</name>
    <dbReference type="NCBI Taxonomy" id="1077255"/>
    <lineage>
        <taxon>Bacteria</taxon>
        <taxon>Pseudomonadati</taxon>
        <taxon>Pseudomonadota</taxon>
        <taxon>Gammaproteobacteria</taxon>
        <taxon>Moraxellales</taxon>
        <taxon>Moraxellaceae</taxon>
        <taxon>Agitococcus</taxon>
    </lineage>
</organism>
<name>A0A2T5J3U5_9GAMM</name>
<comment type="caution">
    <text evidence="1">The sequence shown here is derived from an EMBL/GenBank/DDBJ whole genome shotgun (WGS) entry which is preliminary data.</text>
</comment>
<dbReference type="AlphaFoldDB" id="A0A2T5J3U5"/>
<evidence type="ECO:0000313" key="2">
    <source>
        <dbReference type="Proteomes" id="UP000244223"/>
    </source>
</evidence>
<proteinExistence type="predicted"/>
<keyword evidence="2" id="KW-1185">Reference proteome</keyword>
<dbReference type="Proteomes" id="UP000244223">
    <property type="component" value="Unassembled WGS sequence"/>
</dbReference>